<evidence type="ECO:0000256" key="9">
    <source>
        <dbReference type="ARBA" id="ARBA00023180"/>
    </source>
</evidence>
<sequence>MLKSYFGPVVAQLGSSVLLPCSAQIPLSLEELEVEWRRTDSDALVHLFQEGEVRPESQNEGYRDRAFFTEEIAKGNYSLLLFNVTKDDAEMYSCKVYSGTESSENTVQLKVEYLLVTTAMHVVSASVGDKVTMSCFVESSSESIEEVSWKREDRETLVLLFQDGEILADASDERYRGRAEFFTAEISKGNFSLILKDVRTEDKGEYICEAFTGHLENSTTVILQSLGFSSLHIWILVLCFTTLILVVGFSIAALSFTSKEETTQLIHICLALCPNVCMSLAFILWGVNEEIAPNRYTLHEVTCCATVNFLRALLVFKLAPDIAKPIRRLIEKSFEIEYVAITLAVCSVSFSRAIEQKSLHGVRILNLMYGFLVHISVKIVFLDTKDLMSDIMNLAYVFIVNLDAKVLSIGKDQDLFMIYQYQH</sequence>
<dbReference type="KEGG" id="char:116220703"/>
<proteinExistence type="predicted"/>
<dbReference type="GO" id="GO:0007166">
    <property type="term" value="P:cell surface receptor signaling pathway"/>
    <property type="evidence" value="ECO:0007669"/>
    <property type="project" value="TreeGrafter"/>
</dbReference>
<evidence type="ECO:0000259" key="12">
    <source>
        <dbReference type="PROSITE" id="PS50835"/>
    </source>
</evidence>
<dbReference type="InterPro" id="IPR036179">
    <property type="entry name" value="Ig-like_dom_sf"/>
</dbReference>
<evidence type="ECO:0000313" key="14">
    <source>
        <dbReference type="RefSeq" id="XP_031424541.1"/>
    </source>
</evidence>
<feature type="domain" description="Ig-like" evidence="12">
    <location>
        <begin position="128"/>
        <end position="224"/>
    </location>
</feature>
<keyword evidence="4" id="KW-0732">Signal</keyword>
<gene>
    <name evidence="14" type="primary">LOC116220703</name>
</gene>
<dbReference type="GO" id="GO:0031295">
    <property type="term" value="P:T cell costimulation"/>
    <property type="evidence" value="ECO:0007669"/>
    <property type="project" value="TreeGrafter"/>
</dbReference>
<dbReference type="InterPro" id="IPR007110">
    <property type="entry name" value="Ig-like_dom"/>
</dbReference>
<dbReference type="Gene3D" id="2.60.40.10">
    <property type="entry name" value="Immunoglobulins"/>
    <property type="match status" value="2"/>
</dbReference>
<accession>A0A6P8FLQ5</accession>
<organism evidence="13 14">
    <name type="scientific">Clupea harengus</name>
    <name type="common">Atlantic herring</name>
    <dbReference type="NCBI Taxonomy" id="7950"/>
    <lineage>
        <taxon>Eukaryota</taxon>
        <taxon>Metazoa</taxon>
        <taxon>Chordata</taxon>
        <taxon>Craniata</taxon>
        <taxon>Vertebrata</taxon>
        <taxon>Euteleostomi</taxon>
        <taxon>Actinopterygii</taxon>
        <taxon>Neopterygii</taxon>
        <taxon>Teleostei</taxon>
        <taxon>Clupei</taxon>
        <taxon>Clupeiformes</taxon>
        <taxon>Clupeoidei</taxon>
        <taxon>Clupeidae</taxon>
        <taxon>Clupea</taxon>
    </lineage>
</organism>
<dbReference type="PANTHER" id="PTHR25466:SF14">
    <property type="entry name" value="BUTYROPHILIN SUBFAMILY 2 MEMBER A2-LIKE-RELATED"/>
    <property type="match status" value="1"/>
</dbReference>
<dbReference type="SMART" id="SM00406">
    <property type="entry name" value="IGv"/>
    <property type="match status" value="2"/>
</dbReference>
<keyword evidence="3 11" id="KW-0812">Transmembrane</keyword>
<dbReference type="InterPro" id="IPR003598">
    <property type="entry name" value="Ig_sub2"/>
</dbReference>
<dbReference type="RefSeq" id="XP_031424541.1">
    <property type="nucleotide sequence ID" value="XM_031568681.2"/>
</dbReference>
<comment type="subcellular location">
    <subcellularLocation>
        <location evidence="1">Cell membrane</location>
        <topology evidence="1">Single-pass type I membrane protein</topology>
    </subcellularLocation>
</comment>
<evidence type="ECO:0000256" key="4">
    <source>
        <dbReference type="ARBA" id="ARBA00022729"/>
    </source>
</evidence>
<dbReference type="Proteomes" id="UP000515152">
    <property type="component" value="Chromosome 6"/>
</dbReference>
<dbReference type="Pfam" id="PF07686">
    <property type="entry name" value="V-set"/>
    <property type="match status" value="2"/>
</dbReference>
<keyword evidence="6 11" id="KW-0472">Membrane</keyword>
<reference evidence="14" key="1">
    <citation type="submission" date="2025-08" db="UniProtKB">
        <authorList>
            <consortium name="RefSeq"/>
        </authorList>
    </citation>
    <scope>IDENTIFICATION</scope>
</reference>
<evidence type="ECO:0000256" key="3">
    <source>
        <dbReference type="ARBA" id="ARBA00022692"/>
    </source>
</evidence>
<keyword evidence="2" id="KW-1003">Cell membrane</keyword>
<dbReference type="InterPro" id="IPR051713">
    <property type="entry name" value="T-cell_Activation_Regulation"/>
</dbReference>
<dbReference type="SUPFAM" id="SSF48726">
    <property type="entry name" value="Immunoglobulin"/>
    <property type="match status" value="2"/>
</dbReference>
<keyword evidence="13" id="KW-1185">Reference proteome</keyword>
<keyword evidence="10" id="KW-0393">Immunoglobulin domain</keyword>
<evidence type="ECO:0000256" key="2">
    <source>
        <dbReference type="ARBA" id="ARBA00022475"/>
    </source>
</evidence>
<evidence type="ECO:0000313" key="13">
    <source>
        <dbReference type="Proteomes" id="UP000515152"/>
    </source>
</evidence>
<feature type="domain" description="Ig-like" evidence="12">
    <location>
        <begin position="1"/>
        <end position="110"/>
    </location>
</feature>
<dbReference type="AlphaFoldDB" id="A0A6P8FLQ5"/>
<dbReference type="GO" id="GO:0042130">
    <property type="term" value="P:negative regulation of T cell proliferation"/>
    <property type="evidence" value="ECO:0007669"/>
    <property type="project" value="TreeGrafter"/>
</dbReference>
<dbReference type="GO" id="GO:0006955">
    <property type="term" value="P:immune response"/>
    <property type="evidence" value="ECO:0007669"/>
    <property type="project" value="TreeGrafter"/>
</dbReference>
<feature type="transmembrane region" description="Helical" evidence="11">
    <location>
        <begin position="360"/>
        <end position="382"/>
    </location>
</feature>
<dbReference type="InterPro" id="IPR013783">
    <property type="entry name" value="Ig-like_fold"/>
</dbReference>
<dbReference type="GeneID" id="116220703"/>
<feature type="transmembrane region" description="Helical" evidence="11">
    <location>
        <begin position="265"/>
        <end position="285"/>
    </location>
</feature>
<dbReference type="GO" id="GO:0042102">
    <property type="term" value="P:positive regulation of T cell proliferation"/>
    <property type="evidence" value="ECO:0007669"/>
    <property type="project" value="TreeGrafter"/>
</dbReference>
<dbReference type="InterPro" id="IPR003599">
    <property type="entry name" value="Ig_sub"/>
</dbReference>
<evidence type="ECO:0000256" key="7">
    <source>
        <dbReference type="ARBA" id="ARBA00023157"/>
    </source>
</evidence>
<dbReference type="PANTHER" id="PTHR25466">
    <property type="entry name" value="T-LYMPHOCYTE ACTIVATION ANTIGEN"/>
    <property type="match status" value="1"/>
</dbReference>
<keyword evidence="9" id="KW-0325">Glycoprotein</keyword>
<evidence type="ECO:0000256" key="8">
    <source>
        <dbReference type="ARBA" id="ARBA00023170"/>
    </source>
</evidence>
<evidence type="ECO:0000256" key="10">
    <source>
        <dbReference type="ARBA" id="ARBA00023319"/>
    </source>
</evidence>
<evidence type="ECO:0000256" key="5">
    <source>
        <dbReference type="ARBA" id="ARBA00022989"/>
    </source>
</evidence>
<protein>
    <submittedName>
        <fullName evidence="14">Butyrophilin-like protein 2</fullName>
    </submittedName>
</protein>
<keyword evidence="5 11" id="KW-1133">Transmembrane helix</keyword>
<dbReference type="SMART" id="SM00409">
    <property type="entry name" value="IG"/>
    <property type="match status" value="2"/>
</dbReference>
<feature type="transmembrane region" description="Helical" evidence="11">
    <location>
        <begin position="231"/>
        <end position="253"/>
    </location>
</feature>
<dbReference type="OrthoDB" id="10012075at2759"/>
<dbReference type="PROSITE" id="PS50835">
    <property type="entry name" value="IG_LIKE"/>
    <property type="match status" value="2"/>
</dbReference>
<dbReference type="InterPro" id="IPR013106">
    <property type="entry name" value="Ig_V-set"/>
</dbReference>
<dbReference type="GO" id="GO:0009897">
    <property type="term" value="C:external side of plasma membrane"/>
    <property type="evidence" value="ECO:0007669"/>
    <property type="project" value="TreeGrafter"/>
</dbReference>
<evidence type="ECO:0000256" key="1">
    <source>
        <dbReference type="ARBA" id="ARBA00004251"/>
    </source>
</evidence>
<dbReference type="FunFam" id="2.60.40.10:FF:000142">
    <property type="entry name" value="V-set domain-containing T-cell activation inhibitor 1"/>
    <property type="match status" value="2"/>
</dbReference>
<keyword evidence="8" id="KW-0675">Receptor</keyword>
<keyword evidence="7" id="KW-1015">Disulfide bond</keyword>
<dbReference type="GO" id="GO:0071222">
    <property type="term" value="P:cellular response to lipopolysaccharide"/>
    <property type="evidence" value="ECO:0007669"/>
    <property type="project" value="TreeGrafter"/>
</dbReference>
<evidence type="ECO:0000256" key="11">
    <source>
        <dbReference type="SAM" id="Phobius"/>
    </source>
</evidence>
<evidence type="ECO:0000256" key="6">
    <source>
        <dbReference type="ARBA" id="ARBA00023136"/>
    </source>
</evidence>
<dbReference type="SMART" id="SM00408">
    <property type="entry name" value="IGc2"/>
    <property type="match status" value="2"/>
</dbReference>
<name>A0A6P8FLQ5_CLUHA</name>